<proteinExistence type="inferred from homology"/>
<keyword evidence="2" id="KW-0963">Cytoplasm</keyword>
<evidence type="ECO:0000256" key="3">
    <source>
        <dbReference type="ARBA" id="ARBA00038145"/>
    </source>
</evidence>
<evidence type="ECO:0000256" key="2">
    <source>
        <dbReference type="ARBA" id="ARBA00022490"/>
    </source>
</evidence>
<comment type="similarity">
    <text evidence="3">Belongs to the WD repeat MORG1 family.</text>
</comment>
<keyword evidence="4" id="KW-0853">WD repeat</keyword>
<gene>
    <name evidence="5" type="ORF">IE077_002142</name>
</gene>
<comment type="subcellular location">
    <subcellularLocation>
        <location evidence="1">Cytoplasm</location>
    </subcellularLocation>
</comment>
<organism evidence="5 6">
    <name type="scientific">Cardiosporidium cionae</name>
    <dbReference type="NCBI Taxonomy" id="476202"/>
    <lineage>
        <taxon>Eukaryota</taxon>
        <taxon>Sar</taxon>
        <taxon>Alveolata</taxon>
        <taxon>Apicomplexa</taxon>
        <taxon>Aconoidasida</taxon>
        <taxon>Nephromycida</taxon>
        <taxon>Cardiosporidium</taxon>
    </lineage>
</organism>
<dbReference type="SMART" id="SM00320">
    <property type="entry name" value="WD40"/>
    <property type="match status" value="2"/>
</dbReference>
<dbReference type="InterPro" id="IPR051980">
    <property type="entry name" value="WD_repeat_MORG1"/>
</dbReference>
<dbReference type="InterPro" id="IPR036322">
    <property type="entry name" value="WD40_repeat_dom_sf"/>
</dbReference>
<dbReference type="EMBL" id="JADAQX010000192">
    <property type="protein sequence ID" value="KAF8821342.1"/>
    <property type="molecule type" value="Genomic_DNA"/>
</dbReference>
<keyword evidence="6" id="KW-1185">Reference proteome</keyword>
<feature type="repeat" description="WD" evidence="4">
    <location>
        <begin position="53"/>
        <end position="85"/>
    </location>
</feature>
<dbReference type="SUPFAM" id="SSF50978">
    <property type="entry name" value="WD40 repeat-like"/>
    <property type="match status" value="1"/>
</dbReference>
<evidence type="ECO:0000313" key="6">
    <source>
        <dbReference type="Proteomes" id="UP000823046"/>
    </source>
</evidence>
<feature type="non-terminal residue" evidence="5">
    <location>
        <position position="1"/>
    </location>
</feature>
<reference evidence="5 6" key="1">
    <citation type="journal article" date="2020" name="bioRxiv">
        <title>Metabolic contributions of an alphaproteobacterial endosymbiont in the apicomplexan Cardiosporidium cionae.</title>
        <authorList>
            <person name="Hunter E.S."/>
            <person name="Paight C.J."/>
            <person name="Lane C.E."/>
        </authorList>
    </citation>
    <scope>NUCLEOTIDE SEQUENCE [LARGE SCALE GENOMIC DNA]</scope>
    <source>
        <strain evidence="5">ESH_2018</strain>
    </source>
</reference>
<name>A0ABQ7JBF7_9APIC</name>
<dbReference type="Gene3D" id="2.130.10.10">
    <property type="entry name" value="YVTN repeat-like/Quinoprotein amine dehydrogenase"/>
    <property type="match status" value="1"/>
</dbReference>
<dbReference type="Pfam" id="PF00400">
    <property type="entry name" value="WD40"/>
    <property type="match status" value="2"/>
</dbReference>
<comment type="caution">
    <text evidence="5">The sequence shown here is derived from an EMBL/GenBank/DDBJ whole genome shotgun (WGS) entry which is preliminary data.</text>
</comment>
<dbReference type="Proteomes" id="UP000823046">
    <property type="component" value="Unassembled WGS sequence"/>
</dbReference>
<accession>A0ABQ7JBF7</accession>
<dbReference type="PROSITE" id="PS50082">
    <property type="entry name" value="WD_REPEATS_2"/>
    <property type="match status" value="1"/>
</dbReference>
<dbReference type="PANTHER" id="PTHR22842">
    <property type="entry name" value="WD40 REPEAT PROTEIN"/>
    <property type="match status" value="1"/>
</dbReference>
<evidence type="ECO:0000256" key="1">
    <source>
        <dbReference type="ARBA" id="ARBA00004496"/>
    </source>
</evidence>
<dbReference type="PANTHER" id="PTHR22842:SF3">
    <property type="entry name" value="WD REPEAT DOMAIN-CONTAINING PROTEIN 83"/>
    <property type="match status" value="1"/>
</dbReference>
<sequence length="146" mass="16388">LHTTCALHHPLLVLDVSESISKQGSLLLSQLQIQVMHVAAISEYLPSKCIGTLRGHKAAVLCVQFNKDGTYCLSSGQDRAIILWNPEKELLIKEYKGFHNLEINDVCIFDDNSKFISVGGDKIFFMWDVATGQIIRKFIGHNGWFV</sequence>
<dbReference type="InterPro" id="IPR015943">
    <property type="entry name" value="WD40/YVTN_repeat-like_dom_sf"/>
</dbReference>
<evidence type="ECO:0000256" key="4">
    <source>
        <dbReference type="PROSITE-ProRule" id="PRU00221"/>
    </source>
</evidence>
<dbReference type="InterPro" id="IPR001680">
    <property type="entry name" value="WD40_rpt"/>
</dbReference>
<dbReference type="PROSITE" id="PS50294">
    <property type="entry name" value="WD_REPEATS_REGION"/>
    <property type="match status" value="1"/>
</dbReference>
<protein>
    <submittedName>
        <fullName evidence="5">WD domain, G-beta repeat-containing protein</fullName>
    </submittedName>
</protein>
<evidence type="ECO:0000313" key="5">
    <source>
        <dbReference type="EMBL" id="KAF8821342.1"/>
    </source>
</evidence>